<gene>
    <name evidence="8" type="ORF">R2363_13715</name>
</gene>
<dbReference type="Proteomes" id="UP001278571">
    <property type="component" value="Unassembled WGS sequence"/>
</dbReference>
<dbReference type="SMART" id="SM01043">
    <property type="entry name" value="BTAD"/>
    <property type="match status" value="1"/>
</dbReference>
<dbReference type="InterPro" id="IPR051677">
    <property type="entry name" value="AfsR-DnrI-RedD_regulator"/>
</dbReference>
<evidence type="ECO:0000313" key="9">
    <source>
        <dbReference type="Proteomes" id="UP001278571"/>
    </source>
</evidence>
<evidence type="ECO:0000313" key="8">
    <source>
        <dbReference type="EMBL" id="MDX2293229.1"/>
    </source>
</evidence>
<keyword evidence="3" id="KW-0805">Transcription regulation</keyword>
<evidence type="ECO:0000256" key="1">
    <source>
        <dbReference type="ARBA" id="ARBA00005820"/>
    </source>
</evidence>
<dbReference type="SUPFAM" id="SSF46894">
    <property type="entry name" value="C-terminal effector domain of the bipartite response regulators"/>
    <property type="match status" value="1"/>
</dbReference>
<dbReference type="PANTHER" id="PTHR35807">
    <property type="entry name" value="TRANSCRIPTIONAL REGULATOR REDD-RELATED"/>
    <property type="match status" value="1"/>
</dbReference>
<keyword evidence="4 6" id="KW-0238">DNA-binding</keyword>
<dbReference type="SUPFAM" id="SSF48452">
    <property type="entry name" value="TPR-like"/>
    <property type="match status" value="1"/>
</dbReference>
<dbReference type="InterPro" id="IPR005158">
    <property type="entry name" value="BTAD"/>
</dbReference>
<dbReference type="RefSeq" id="WP_319009643.1">
    <property type="nucleotide sequence ID" value="NZ_JAWJZF010000353.1"/>
</dbReference>
<evidence type="ECO:0000256" key="6">
    <source>
        <dbReference type="PROSITE-ProRule" id="PRU01091"/>
    </source>
</evidence>
<dbReference type="EMBL" id="JAWJZF010000353">
    <property type="protein sequence ID" value="MDX2293229.1"/>
    <property type="molecule type" value="Genomic_DNA"/>
</dbReference>
<dbReference type="PROSITE" id="PS51755">
    <property type="entry name" value="OMPR_PHOB"/>
    <property type="match status" value="1"/>
</dbReference>
<name>A0ABU4K645_9ACTN</name>
<dbReference type="PANTHER" id="PTHR35807:SF1">
    <property type="entry name" value="TRANSCRIPTIONAL REGULATOR REDD"/>
    <property type="match status" value="1"/>
</dbReference>
<dbReference type="CDD" id="cd00383">
    <property type="entry name" value="trans_reg_C"/>
    <property type="match status" value="1"/>
</dbReference>
<dbReference type="Gene3D" id="1.10.10.10">
    <property type="entry name" value="Winged helix-like DNA-binding domain superfamily/Winged helix DNA-binding domain"/>
    <property type="match status" value="1"/>
</dbReference>
<evidence type="ECO:0000256" key="3">
    <source>
        <dbReference type="ARBA" id="ARBA00023015"/>
    </source>
</evidence>
<evidence type="ECO:0000259" key="7">
    <source>
        <dbReference type="PROSITE" id="PS51755"/>
    </source>
</evidence>
<organism evidence="8 9">
    <name type="scientific">Streptomyces roseolus</name>
    <dbReference type="NCBI Taxonomy" id="67358"/>
    <lineage>
        <taxon>Bacteria</taxon>
        <taxon>Bacillati</taxon>
        <taxon>Actinomycetota</taxon>
        <taxon>Actinomycetes</taxon>
        <taxon>Kitasatosporales</taxon>
        <taxon>Streptomycetaceae</taxon>
        <taxon>Streptomyces</taxon>
    </lineage>
</organism>
<keyword evidence="9" id="KW-1185">Reference proteome</keyword>
<comment type="similarity">
    <text evidence="1">Belongs to the AfsR/DnrI/RedD regulatory family.</text>
</comment>
<dbReference type="Gene3D" id="1.25.40.10">
    <property type="entry name" value="Tetratricopeptide repeat domain"/>
    <property type="match status" value="1"/>
</dbReference>
<dbReference type="InterPro" id="IPR001867">
    <property type="entry name" value="OmpR/PhoB-type_DNA-bd"/>
</dbReference>
<dbReference type="InterPro" id="IPR011990">
    <property type="entry name" value="TPR-like_helical_dom_sf"/>
</dbReference>
<dbReference type="Pfam" id="PF03704">
    <property type="entry name" value="BTAD"/>
    <property type="match status" value="1"/>
</dbReference>
<feature type="domain" description="OmpR/PhoB-type" evidence="7">
    <location>
        <begin position="1"/>
        <end position="93"/>
    </location>
</feature>
<dbReference type="InterPro" id="IPR036388">
    <property type="entry name" value="WH-like_DNA-bd_sf"/>
</dbReference>
<comment type="caution">
    <text evidence="8">The sequence shown here is derived from an EMBL/GenBank/DDBJ whole genome shotgun (WGS) entry which is preliminary data.</text>
</comment>
<proteinExistence type="inferred from homology"/>
<keyword evidence="5" id="KW-0804">Transcription</keyword>
<reference evidence="8 9" key="1">
    <citation type="submission" date="2023-10" db="EMBL/GenBank/DDBJ databases">
        <authorList>
            <person name="Wang X.X."/>
        </authorList>
    </citation>
    <scope>NUCLEOTIDE SEQUENCE [LARGE SCALE GENOMIC DNA]</scope>
    <source>
        <strain evidence="8 9">NBRC 12816</strain>
    </source>
</reference>
<feature type="DNA-binding region" description="OmpR/PhoB-type" evidence="6">
    <location>
        <begin position="1"/>
        <end position="93"/>
    </location>
</feature>
<accession>A0ABU4K645</accession>
<dbReference type="Pfam" id="PF00486">
    <property type="entry name" value="Trans_reg_C"/>
    <property type="match status" value="1"/>
</dbReference>
<keyword evidence="2" id="KW-0902">Two-component regulatory system</keyword>
<dbReference type="CDD" id="cd15831">
    <property type="entry name" value="BTAD"/>
    <property type="match status" value="1"/>
</dbReference>
<protein>
    <submittedName>
        <fullName evidence="8">AfsR/SARP family transcriptional regulator</fullName>
    </submittedName>
</protein>
<sequence>MFLHVLGPLRATVDARPVPLGGRRARTVLAALALEPDWAVSVERLVEAVWGPCPPASARTQIRICVSALRRAFAGAGAPDVIETLTHGYRLRVAPDRLDSAVFEAGTARARVLAEHGRRAEAVLELRNALALWTGPARAGESGPALAPGVLRLEELRIRATEERLRLELALGRHADVIGELLALTAAHPFREQLHGQLMLALHRAGRTAEALAAYRRIRLTLVDQLGIEPGPQLSGLERSILLGERPEPLSA</sequence>
<dbReference type="SMART" id="SM00862">
    <property type="entry name" value="Trans_reg_C"/>
    <property type="match status" value="1"/>
</dbReference>
<evidence type="ECO:0000256" key="2">
    <source>
        <dbReference type="ARBA" id="ARBA00023012"/>
    </source>
</evidence>
<evidence type="ECO:0000256" key="5">
    <source>
        <dbReference type="ARBA" id="ARBA00023163"/>
    </source>
</evidence>
<evidence type="ECO:0000256" key="4">
    <source>
        <dbReference type="ARBA" id="ARBA00023125"/>
    </source>
</evidence>
<dbReference type="InterPro" id="IPR016032">
    <property type="entry name" value="Sig_transdc_resp-reg_C-effctor"/>
</dbReference>